<reference evidence="1" key="1">
    <citation type="submission" date="2014-09" db="EMBL/GenBank/DDBJ databases">
        <authorList>
            <person name="Magalhaes I.L.F."/>
            <person name="Oliveira U."/>
            <person name="Santos F.R."/>
            <person name="Vidigal T.H.D.A."/>
            <person name="Brescovit A.D."/>
            <person name="Santos A.J."/>
        </authorList>
    </citation>
    <scope>NUCLEOTIDE SEQUENCE</scope>
    <source>
        <tissue evidence="1">Shoot tissue taken approximately 20 cm above the soil surface</tissue>
    </source>
</reference>
<dbReference type="EMBL" id="GBRH01180322">
    <property type="protein sequence ID" value="JAE17574.1"/>
    <property type="molecule type" value="Transcribed_RNA"/>
</dbReference>
<organism evidence="1">
    <name type="scientific">Arundo donax</name>
    <name type="common">Giant reed</name>
    <name type="synonym">Donax arundinaceus</name>
    <dbReference type="NCBI Taxonomy" id="35708"/>
    <lineage>
        <taxon>Eukaryota</taxon>
        <taxon>Viridiplantae</taxon>
        <taxon>Streptophyta</taxon>
        <taxon>Embryophyta</taxon>
        <taxon>Tracheophyta</taxon>
        <taxon>Spermatophyta</taxon>
        <taxon>Magnoliopsida</taxon>
        <taxon>Liliopsida</taxon>
        <taxon>Poales</taxon>
        <taxon>Poaceae</taxon>
        <taxon>PACMAD clade</taxon>
        <taxon>Arundinoideae</taxon>
        <taxon>Arundineae</taxon>
        <taxon>Arundo</taxon>
    </lineage>
</organism>
<proteinExistence type="predicted"/>
<evidence type="ECO:0000313" key="1">
    <source>
        <dbReference type="EMBL" id="JAE17574.1"/>
    </source>
</evidence>
<accession>A0A0A9G269</accession>
<protein>
    <submittedName>
        <fullName evidence="1">Uncharacterized protein</fullName>
    </submittedName>
</protein>
<sequence length="12" mass="1432">MLEVKEIKNQLS</sequence>
<reference evidence="1" key="2">
    <citation type="journal article" date="2015" name="Data Brief">
        <title>Shoot transcriptome of the giant reed, Arundo donax.</title>
        <authorList>
            <person name="Barrero R.A."/>
            <person name="Guerrero F.D."/>
            <person name="Moolhuijzen P."/>
            <person name="Goolsby J.A."/>
            <person name="Tidwell J."/>
            <person name="Bellgard S.E."/>
            <person name="Bellgard M.I."/>
        </authorList>
    </citation>
    <scope>NUCLEOTIDE SEQUENCE</scope>
    <source>
        <tissue evidence="1">Shoot tissue taken approximately 20 cm above the soil surface</tissue>
    </source>
</reference>
<name>A0A0A9G269_ARUDO</name>